<sequence length="163" mass="19190">MLKYFMLVVMFFGSEWFHPMHVSVCEINFNQKNHSLEFTHHIFIDDWEKSFRQSLKEPFLDITNPGKGRTTDDLLKEYLKDKFKVTINGKEVLPKYLGHEVENDAIFCYLQLDGVNQLESVRVFNSILTEVYDDQVNLVHVERGGDIKSMKFTSDSKLDELKF</sequence>
<keyword evidence="2" id="KW-1185">Reference proteome</keyword>
<comment type="caution">
    <text evidence="1">The sequence shown here is derived from an EMBL/GenBank/DDBJ whole genome shotgun (WGS) entry which is preliminary data.</text>
</comment>
<dbReference type="Pfam" id="PF20420">
    <property type="entry name" value="DUF6702"/>
    <property type="match status" value="1"/>
</dbReference>
<accession>A0A937F1X9</accession>
<reference evidence="1" key="1">
    <citation type="submission" date="2021-01" db="EMBL/GenBank/DDBJ databases">
        <title>Fulvivirga kasyanovii gen. nov., sp nov., a novel member of the phylum Bacteroidetes isolated from seawater in a mussel farm.</title>
        <authorList>
            <person name="Zhao L.-H."/>
            <person name="Wang Z.-J."/>
        </authorList>
    </citation>
    <scope>NUCLEOTIDE SEQUENCE</scope>
    <source>
        <strain evidence="1">2943</strain>
    </source>
</reference>
<evidence type="ECO:0000313" key="2">
    <source>
        <dbReference type="Proteomes" id="UP000659388"/>
    </source>
</evidence>
<dbReference type="Proteomes" id="UP000659388">
    <property type="component" value="Unassembled WGS sequence"/>
</dbReference>
<dbReference type="InterPro" id="IPR046525">
    <property type="entry name" value="DUF6702"/>
</dbReference>
<proteinExistence type="predicted"/>
<dbReference type="AlphaFoldDB" id="A0A937F1X9"/>
<dbReference type="RefSeq" id="WP_202241909.1">
    <property type="nucleotide sequence ID" value="NZ_JAESIY010000001.1"/>
</dbReference>
<name>A0A937F1X9_9BACT</name>
<organism evidence="1 2">
    <name type="scientific">Fulvivirga sediminis</name>
    <dbReference type="NCBI Taxonomy" id="2803949"/>
    <lineage>
        <taxon>Bacteria</taxon>
        <taxon>Pseudomonadati</taxon>
        <taxon>Bacteroidota</taxon>
        <taxon>Cytophagia</taxon>
        <taxon>Cytophagales</taxon>
        <taxon>Fulvivirgaceae</taxon>
        <taxon>Fulvivirga</taxon>
    </lineage>
</organism>
<protein>
    <submittedName>
        <fullName evidence="1">Uncharacterized protein</fullName>
    </submittedName>
</protein>
<dbReference type="EMBL" id="JAESIY010000001">
    <property type="protein sequence ID" value="MBL3654786.1"/>
    <property type="molecule type" value="Genomic_DNA"/>
</dbReference>
<evidence type="ECO:0000313" key="1">
    <source>
        <dbReference type="EMBL" id="MBL3654786.1"/>
    </source>
</evidence>
<gene>
    <name evidence="1" type="ORF">JL102_01490</name>
</gene>